<gene>
    <name evidence="2" type="ORF">BGZ96_012597</name>
</gene>
<accession>A0ABQ7JQ56</accession>
<organism evidence="2 3">
    <name type="scientific">Linnemannia gamsii</name>
    <dbReference type="NCBI Taxonomy" id="64522"/>
    <lineage>
        <taxon>Eukaryota</taxon>
        <taxon>Fungi</taxon>
        <taxon>Fungi incertae sedis</taxon>
        <taxon>Mucoromycota</taxon>
        <taxon>Mortierellomycotina</taxon>
        <taxon>Mortierellomycetes</taxon>
        <taxon>Mortierellales</taxon>
        <taxon>Mortierellaceae</taxon>
        <taxon>Linnemannia</taxon>
    </lineage>
</organism>
<dbReference type="Proteomes" id="UP001194696">
    <property type="component" value="Unassembled WGS sequence"/>
</dbReference>
<feature type="region of interest" description="Disordered" evidence="1">
    <location>
        <begin position="171"/>
        <end position="258"/>
    </location>
</feature>
<name>A0ABQ7JQ56_9FUNG</name>
<keyword evidence="3" id="KW-1185">Reference proteome</keyword>
<reference evidence="2 3" key="1">
    <citation type="journal article" date="2020" name="Fungal Divers.">
        <title>Resolving the Mortierellaceae phylogeny through synthesis of multi-gene phylogenetics and phylogenomics.</title>
        <authorList>
            <person name="Vandepol N."/>
            <person name="Liber J."/>
            <person name="Desiro A."/>
            <person name="Na H."/>
            <person name="Kennedy M."/>
            <person name="Barry K."/>
            <person name="Grigoriev I.V."/>
            <person name="Miller A.N."/>
            <person name="O'Donnell K."/>
            <person name="Stajich J.E."/>
            <person name="Bonito G."/>
        </authorList>
    </citation>
    <scope>NUCLEOTIDE SEQUENCE [LARGE SCALE GENOMIC DNA]</scope>
    <source>
        <strain evidence="2 3">AD045</strain>
    </source>
</reference>
<feature type="compositionally biased region" description="Gly residues" evidence="1">
    <location>
        <begin position="197"/>
        <end position="208"/>
    </location>
</feature>
<protein>
    <submittedName>
        <fullName evidence="2">Uncharacterized protein</fullName>
    </submittedName>
</protein>
<evidence type="ECO:0000313" key="3">
    <source>
        <dbReference type="Proteomes" id="UP001194696"/>
    </source>
</evidence>
<evidence type="ECO:0000313" key="2">
    <source>
        <dbReference type="EMBL" id="KAG0283041.1"/>
    </source>
</evidence>
<evidence type="ECO:0000256" key="1">
    <source>
        <dbReference type="SAM" id="MobiDB-lite"/>
    </source>
</evidence>
<sequence length="258" mass="27952">MSSLRNRTTHSDCNAWQDTRTHCLRVRRVVGRKHQMLRREHRTELLATTASSDRTMYYHPKLNTSSCSSSTESTHRASHSARPGPISSHRRHNLASERRQFPGQSSEPYSLCERSMSLSGVGAAPHAVGHTTYSYQPSDDAPMLLPLPPFVQRIDMAGSPFSPLTPYNPYATTMDESPHHRSIRSGNPFSGARTHSSGGGGSGGGGGTTTAPADMSPGGGDATDGDTPSEYTFRRRNAIVEGSEDAPKADDFPNNSPK</sequence>
<proteinExistence type="predicted"/>
<comment type="caution">
    <text evidence="2">The sequence shown here is derived from an EMBL/GenBank/DDBJ whole genome shotgun (WGS) entry which is preliminary data.</text>
</comment>
<dbReference type="EMBL" id="JAAAIM010000963">
    <property type="protein sequence ID" value="KAG0283041.1"/>
    <property type="molecule type" value="Genomic_DNA"/>
</dbReference>
<feature type="region of interest" description="Disordered" evidence="1">
    <location>
        <begin position="57"/>
        <end position="109"/>
    </location>
</feature>